<dbReference type="Gene3D" id="3.40.190.10">
    <property type="entry name" value="Periplasmic binding protein-like II"/>
    <property type="match status" value="1"/>
</dbReference>
<keyword evidence="2" id="KW-0732">Signal</keyword>
<dbReference type="PATRIC" id="fig|631454.5.peg.2184"/>
<keyword evidence="4" id="KW-1185">Reference proteome</keyword>
<protein>
    <submittedName>
        <fullName evidence="3">Putative exported protein</fullName>
    </submittedName>
</protein>
<evidence type="ECO:0000256" key="2">
    <source>
        <dbReference type="SAM" id="SignalP"/>
    </source>
</evidence>
<dbReference type="Pfam" id="PF03401">
    <property type="entry name" value="TctC"/>
    <property type="match status" value="1"/>
</dbReference>
<dbReference type="AlphaFoldDB" id="V4QYU5"/>
<dbReference type="eggNOG" id="COG3181">
    <property type="taxonomic scope" value="Bacteria"/>
</dbReference>
<evidence type="ECO:0000313" key="4">
    <source>
        <dbReference type="Proteomes" id="UP000017819"/>
    </source>
</evidence>
<dbReference type="STRING" id="631454.N177_2215"/>
<dbReference type="PIRSF" id="PIRSF017082">
    <property type="entry name" value="YflP"/>
    <property type="match status" value="1"/>
</dbReference>
<dbReference type="RefSeq" id="WP_023432345.1">
    <property type="nucleotide sequence ID" value="NZ_AWXZ01000029.1"/>
</dbReference>
<accession>V4QYU5</accession>
<proteinExistence type="inferred from homology"/>
<dbReference type="OrthoDB" id="7375033at2"/>
<dbReference type="CDD" id="cd07012">
    <property type="entry name" value="PBP2_Bug_TTT"/>
    <property type="match status" value="1"/>
</dbReference>
<sequence length="322" mass="33463">MLKKIVGLTAGLAFALGAAGAANAQYPERAVTIVVPFSAGGNSDVIARIVADHMSGELGQPVVVENRGGGGGTVGASMVAGAEPDGYTLLLATAGTHSVNPGLRDVGYDPIEDFDPISVAVISSVLLVVHPSVEAETAEELIELTSSGEGQFNYASGGIGTVAHVAGELYNEMTGSQLVHVPYQGAGAALNDVVAGRIHVYMNNIPAILTHVRSGALRPLALAADERSNLLPDVPTTGEVGLEGFEMGSWFGIVAPAGTPDEAVTRLHEAMASMKDSEKVKERLEAVGSEVAVSESPEVFGEYMREQLSWWADVLDNPAFRE</sequence>
<gene>
    <name evidence="3" type="ORF">N177_2215</name>
</gene>
<name>V4QYU5_9HYPH</name>
<dbReference type="Proteomes" id="UP000017819">
    <property type="component" value="Unassembled WGS sequence"/>
</dbReference>
<dbReference type="SUPFAM" id="SSF53850">
    <property type="entry name" value="Periplasmic binding protein-like II"/>
    <property type="match status" value="1"/>
</dbReference>
<comment type="similarity">
    <text evidence="1">Belongs to the UPF0065 (bug) family.</text>
</comment>
<dbReference type="Gene3D" id="3.40.190.150">
    <property type="entry name" value="Bordetella uptake gene, domain 1"/>
    <property type="match status" value="1"/>
</dbReference>
<evidence type="ECO:0000313" key="3">
    <source>
        <dbReference type="EMBL" id="ESR24892.1"/>
    </source>
</evidence>
<dbReference type="EMBL" id="AWXZ01000029">
    <property type="protein sequence ID" value="ESR24892.1"/>
    <property type="molecule type" value="Genomic_DNA"/>
</dbReference>
<dbReference type="InterPro" id="IPR005064">
    <property type="entry name" value="BUG"/>
</dbReference>
<feature type="chain" id="PRO_5004726224" evidence="2">
    <location>
        <begin position="25"/>
        <end position="322"/>
    </location>
</feature>
<dbReference type="PANTHER" id="PTHR42928">
    <property type="entry name" value="TRICARBOXYLATE-BINDING PROTEIN"/>
    <property type="match status" value="1"/>
</dbReference>
<evidence type="ECO:0000256" key="1">
    <source>
        <dbReference type="ARBA" id="ARBA00006987"/>
    </source>
</evidence>
<dbReference type="InterPro" id="IPR042100">
    <property type="entry name" value="Bug_dom1"/>
</dbReference>
<organism evidence="3 4">
    <name type="scientific">Lutibaculum baratangense AMV1</name>
    <dbReference type="NCBI Taxonomy" id="631454"/>
    <lineage>
        <taxon>Bacteria</taxon>
        <taxon>Pseudomonadati</taxon>
        <taxon>Pseudomonadota</taxon>
        <taxon>Alphaproteobacteria</taxon>
        <taxon>Hyphomicrobiales</taxon>
        <taxon>Tepidamorphaceae</taxon>
        <taxon>Lutibaculum</taxon>
    </lineage>
</organism>
<reference evidence="3 4" key="1">
    <citation type="journal article" date="2014" name="Genome Announc.">
        <title>Draft Genome Sequence of Lutibaculum baratangense Strain AMV1T, Isolated from a Mud Volcano in Andamans, India.</title>
        <authorList>
            <person name="Singh A."/>
            <person name="Sreenivas A."/>
            <person name="Sathyanarayana Reddy G."/>
            <person name="Pinnaka A.K."/>
            <person name="Shivaji S."/>
        </authorList>
    </citation>
    <scope>NUCLEOTIDE SEQUENCE [LARGE SCALE GENOMIC DNA]</scope>
    <source>
        <strain evidence="3 4">AMV1</strain>
    </source>
</reference>
<comment type="caution">
    <text evidence="3">The sequence shown here is derived from an EMBL/GenBank/DDBJ whole genome shotgun (WGS) entry which is preliminary data.</text>
</comment>
<feature type="signal peptide" evidence="2">
    <location>
        <begin position="1"/>
        <end position="24"/>
    </location>
</feature>
<dbReference type="PANTHER" id="PTHR42928:SF5">
    <property type="entry name" value="BLR1237 PROTEIN"/>
    <property type="match status" value="1"/>
</dbReference>